<comment type="caution">
    <text evidence="1">The sequence shown here is derived from an EMBL/GenBank/DDBJ whole genome shotgun (WGS) entry which is preliminary data.</text>
</comment>
<accession>A0ABR7U576</accession>
<dbReference type="RefSeq" id="WP_006022520.1">
    <property type="nucleotide sequence ID" value="NZ_JAATTO010000013.1"/>
</dbReference>
<name>A0ABR7U576_9BRAD</name>
<proteinExistence type="predicted"/>
<keyword evidence="2" id="KW-1185">Reference proteome</keyword>
<gene>
    <name evidence="1" type="ORF">HA482_10710</name>
</gene>
<organism evidence="1 2">
    <name type="scientific">Bradyrhizobium campsiandrae</name>
    <dbReference type="NCBI Taxonomy" id="1729892"/>
    <lineage>
        <taxon>Bacteria</taxon>
        <taxon>Pseudomonadati</taxon>
        <taxon>Pseudomonadota</taxon>
        <taxon>Alphaproteobacteria</taxon>
        <taxon>Hyphomicrobiales</taxon>
        <taxon>Nitrobacteraceae</taxon>
        <taxon>Bradyrhizobium</taxon>
    </lineage>
</organism>
<evidence type="ECO:0000313" key="2">
    <source>
        <dbReference type="Proteomes" id="UP000639516"/>
    </source>
</evidence>
<dbReference type="Proteomes" id="UP000639516">
    <property type="component" value="Unassembled WGS sequence"/>
</dbReference>
<evidence type="ECO:0000313" key="1">
    <source>
        <dbReference type="EMBL" id="MBC9978681.1"/>
    </source>
</evidence>
<sequence length="394" mass="45679">MAADLPTSDIERNKLRKLLLSDTPFQRYLDFSRPVVAVSGEAIREGRAAYPPQVPLKMKIAAGWPAQSLQGMIVDSLDDPLPIQATPEERERFDRGEPLLVRANMVGMRPERSSGGQVADDIEKQIKDAFAVNVFVIFERLRYLVPLRDGKNVRNWADQEAAQNFIFDKELLPLPWPERDHRTTGKRRRRLIDTAWRNGQRQKFLRCLYPSKRLRREIAAWAEGFRGQRQDVIEEEIRFQKTQFVALNMCRERAKEFRFIESEISESIRREPDGDGFLDPKQAAVAAGFNHPIDAGAIFPAVYAGDFDPKLMFHRLASLKGFEFVRDIGRIARRQSAPLSPAQFIERIERSRQHLEEQPEMFSERRHPELMSGREFLLYAYKNYEDQCAAYLAR</sequence>
<protein>
    <submittedName>
        <fullName evidence="1">Uncharacterized protein</fullName>
    </submittedName>
</protein>
<dbReference type="EMBL" id="JAATTO010000013">
    <property type="protein sequence ID" value="MBC9978681.1"/>
    <property type="molecule type" value="Genomic_DNA"/>
</dbReference>
<reference evidence="1 2" key="1">
    <citation type="journal article" date="2020" name="Arch. Microbiol.">
        <title>Bradyrhizobium campsiandrae sp. nov., a nitrogen-fixing bacterial strain isolated from a native leguminous tree from the Amazon adapted to flooded conditions.</title>
        <authorList>
            <person name="Cabral Michel D."/>
            <person name="Martins da Costa E."/>
            <person name="Azarias Guimaraes A."/>
            <person name="Soares de Carvalho T."/>
            <person name="Santos de Castro Caputo P."/>
            <person name="Willems A."/>
            <person name="de Souza Moreira F.M."/>
        </authorList>
    </citation>
    <scope>NUCLEOTIDE SEQUENCE [LARGE SCALE GENOMIC DNA]</scope>
    <source>
        <strain evidence="2">INPA 384B</strain>
    </source>
</reference>